<reference evidence="6" key="1">
    <citation type="journal article" date="2019" name="Int. J. Syst. Evol. Microbiol.">
        <title>The Global Catalogue of Microorganisms (GCM) 10K type strain sequencing project: providing services to taxonomists for standard genome sequencing and annotation.</title>
        <authorList>
            <consortium name="The Broad Institute Genomics Platform"/>
            <consortium name="The Broad Institute Genome Sequencing Center for Infectious Disease"/>
            <person name="Wu L."/>
            <person name="Ma J."/>
        </authorList>
    </citation>
    <scope>NUCLEOTIDE SEQUENCE [LARGE SCALE GENOMIC DNA]</scope>
    <source>
        <strain evidence="6">KCTC 42473</strain>
    </source>
</reference>
<dbReference type="PROSITE" id="PS00211">
    <property type="entry name" value="ABC_TRANSPORTER_1"/>
    <property type="match status" value="1"/>
</dbReference>
<dbReference type="Gene3D" id="2.40.50.100">
    <property type="match status" value="1"/>
</dbReference>
<dbReference type="GO" id="GO:0005524">
    <property type="term" value="F:ATP binding"/>
    <property type="evidence" value="ECO:0007669"/>
    <property type="project" value="UniProtKB-KW"/>
</dbReference>
<name>A0ABV7UAH3_9RHOB</name>
<evidence type="ECO:0000313" key="6">
    <source>
        <dbReference type="Proteomes" id="UP001595539"/>
    </source>
</evidence>
<keyword evidence="3 5" id="KW-0067">ATP-binding</keyword>
<dbReference type="SUPFAM" id="SSF50331">
    <property type="entry name" value="MOP-like"/>
    <property type="match status" value="1"/>
</dbReference>
<dbReference type="Pfam" id="PF00005">
    <property type="entry name" value="ABC_tran"/>
    <property type="match status" value="1"/>
</dbReference>
<evidence type="ECO:0000313" key="5">
    <source>
        <dbReference type="EMBL" id="MFC3631586.1"/>
    </source>
</evidence>
<protein>
    <submittedName>
        <fullName evidence="5">ABC transporter ATP-binding protein</fullName>
    </submittedName>
</protein>
<dbReference type="SMART" id="SM00382">
    <property type="entry name" value="AAA"/>
    <property type="match status" value="1"/>
</dbReference>
<dbReference type="InterPro" id="IPR003593">
    <property type="entry name" value="AAA+_ATPase"/>
</dbReference>
<comment type="caution">
    <text evidence="5">The sequence shown here is derived from an EMBL/GenBank/DDBJ whole genome shotgun (WGS) entry which is preliminary data.</text>
</comment>
<dbReference type="PANTHER" id="PTHR42781:SF4">
    <property type="entry name" value="SPERMIDINE_PUTRESCINE IMPORT ATP-BINDING PROTEIN POTA"/>
    <property type="match status" value="1"/>
</dbReference>
<keyword evidence="2" id="KW-0547">Nucleotide-binding</keyword>
<gene>
    <name evidence="5" type="ORF">ACFOM8_19335</name>
</gene>
<dbReference type="Proteomes" id="UP001595539">
    <property type="component" value="Unassembled WGS sequence"/>
</dbReference>
<accession>A0ABV7UAH3</accession>
<evidence type="ECO:0000259" key="4">
    <source>
        <dbReference type="PROSITE" id="PS50893"/>
    </source>
</evidence>
<proteinExistence type="predicted"/>
<keyword evidence="1" id="KW-0813">Transport</keyword>
<dbReference type="Pfam" id="PF08402">
    <property type="entry name" value="TOBE_2"/>
    <property type="match status" value="1"/>
</dbReference>
<dbReference type="EMBL" id="JBHRXY010000034">
    <property type="protein sequence ID" value="MFC3631586.1"/>
    <property type="molecule type" value="Genomic_DNA"/>
</dbReference>
<sequence>MTEQSRIDIRHVTKLYGRTKAVNNVDLTIAGGAYCCMIGPSGCGKTTLLRMIAGHETPTSGAILIGGTDVTTARTGSRGTALMFQNYALFPHLSLTDNVAFSLRVKGVRADDRRQAAREMLDRVQLLHLADRVPSELSGGQQQRVALARALINKPKVLLLDEPLSALDEFLRLKMRVELKRLQNDLGITFIHVTHTQPEAIALADQVVVMDHGLIEQAASPREIYNRPHSPYVARFMGGQNVLAGRVDRIDGTTAVVAGRNGVSYDLPAARDVEPGQDLRFSVRRDRIAIRPDAAARNGLSGTVVNIEYQGTFVKVALETGLGEEFMIYMDDEDYFAHPHGVGDTVHAAWDAAMNHHLPGTNDSTGTPHED</sequence>
<dbReference type="InterPro" id="IPR008995">
    <property type="entry name" value="Mo/tungstate-bd_C_term_dom"/>
</dbReference>
<evidence type="ECO:0000256" key="1">
    <source>
        <dbReference type="ARBA" id="ARBA00022448"/>
    </source>
</evidence>
<dbReference type="PANTHER" id="PTHR42781">
    <property type="entry name" value="SPERMIDINE/PUTRESCINE IMPORT ATP-BINDING PROTEIN POTA"/>
    <property type="match status" value="1"/>
</dbReference>
<dbReference type="InterPro" id="IPR017871">
    <property type="entry name" value="ABC_transporter-like_CS"/>
</dbReference>
<evidence type="ECO:0000256" key="2">
    <source>
        <dbReference type="ARBA" id="ARBA00022741"/>
    </source>
</evidence>
<keyword evidence="6" id="KW-1185">Reference proteome</keyword>
<dbReference type="InterPro" id="IPR050093">
    <property type="entry name" value="ABC_SmlMolc_Importer"/>
</dbReference>
<evidence type="ECO:0000256" key="3">
    <source>
        <dbReference type="ARBA" id="ARBA00022840"/>
    </source>
</evidence>
<dbReference type="SUPFAM" id="SSF52540">
    <property type="entry name" value="P-loop containing nucleoside triphosphate hydrolases"/>
    <property type="match status" value="1"/>
</dbReference>
<dbReference type="InterPro" id="IPR027417">
    <property type="entry name" value="P-loop_NTPase"/>
</dbReference>
<feature type="domain" description="ABC transporter" evidence="4">
    <location>
        <begin position="7"/>
        <end position="237"/>
    </location>
</feature>
<dbReference type="PROSITE" id="PS50893">
    <property type="entry name" value="ABC_TRANSPORTER_2"/>
    <property type="match status" value="1"/>
</dbReference>
<dbReference type="Gene3D" id="3.40.50.300">
    <property type="entry name" value="P-loop containing nucleotide triphosphate hydrolases"/>
    <property type="match status" value="1"/>
</dbReference>
<dbReference type="RefSeq" id="WP_377763923.1">
    <property type="nucleotide sequence ID" value="NZ_JBHRXY010000034.1"/>
</dbReference>
<organism evidence="5 6">
    <name type="scientific">Paracoccus angustae</name>
    <dbReference type="NCBI Taxonomy" id="1671480"/>
    <lineage>
        <taxon>Bacteria</taxon>
        <taxon>Pseudomonadati</taxon>
        <taxon>Pseudomonadota</taxon>
        <taxon>Alphaproteobacteria</taxon>
        <taxon>Rhodobacterales</taxon>
        <taxon>Paracoccaceae</taxon>
        <taxon>Paracoccus</taxon>
    </lineage>
</organism>
<dbReference type="InterPro" id="IPR013611">
    <property type="entry name" value="Transp-assoc_OB_typ2"/>
</dbReference>
<dbReference type="InterPro" id="IPR003439">
    <property type="entry name" value="ABC_transporter-like_ATP-bd"/>
</dbReference>